<feature type="region of interest" description="Disordered" evidence="1">
    <location>
        <begin position="374"/>
        <end position="425"/>
    </location>
</feature>
<proteinExistence type="predicted"/>
<feature type="region of interest" description="Disordered" evidence="1">
    <location>
        <begin position="327"/>
        <end position="352"/>
    </location>
</feature>
<evidence type="ECO:0000313" key="5">
    <source>
        <dbReference type="Proteomes" id="UP000799640"/>
    </source>
</evidence>
<keyword evidence="5" id="KW-1185">Reference proteome</keyword>
<dbReference type="AlphaFoldDB" id="A0A6G1HTF3"/>
<evidence type="ECO:0000256" key="1">
    <source>
        <dbReference type="SAM" id="MobiDB-lite"/>
    </source>
</evidence>
<sequence length="442" mass="47229">MIALAQVSKFLAVIVMIRVSGAARLEERLVGYGDAPAATTTTAEHNVGDPFTTTVYNPETCYAEFDPSLTSVTLIGTWDLQSSKWVTVPTSTLGWSSYVTPLTTQFTPPPACATQNILPQSYETSSTVSVLVGMTSSCYPPGYLSAAYYSPAICPSGYKAFNMNSATSNHVVLPGTQAYCCPTGYDIRSDPATRGSSLCISSAASSTSKSWTITATSYVYASPQPSSGPRYSETHTTLSGTCALQHIVTPVPIQWQSTDQFVMDWLADANSSSNGTSVINVPVHKPSHNPGAVAGGIIGGLTTLGLIIAGVMKFWLLRRKRPVSLEDKEDLEDQEDQDFKKPFPGPYPGIQEMSSAHEAPRYELDAQHAGVSHELTGSPLERSPMLSPGSADEGRYARSHASLKSEGSEGGKLEGSEGERLEGSVGEARLLAEMMESSFRLH</sequence>
<keyword evidence="3" id="KW-0732">Signal</keyword>
<evidence type="ECO:0000313" key="4">
    <source>
        <dbReference type="EMBL" id="KAF2399300.1"/>
    </source>
</evidence>
<gene>
    <name evidence="4" type="ORF">EJ06DRAFT_557755</name>
</gene>
<keyword evidence="2" id="KW-1133">Transmembrane helix</keyword>
<accession>A0A6G1HTF3</accession>
<feature type="signal peptide" evidence="3">
    <location>
        <begin position="1"/>
        <end position="22"/>
    </location>
</feature>
<keyword evidence="2" id="KW-0472">Membrane</keyword>
<dbReference type="Proteomes" id="UP000799640">
    <property type="component" value="Unassembled WGS sequence"/>
</dbReference>
<evidence type="ECO:0000256" key="3">
    <source>
        <dbReference type="SAM" id="SignalP"/>
    </source>
</evidence>
<protein>
    <submittedName>
        <fullName evidence="4">Uncharacterized protein</fullName>
    </submittedName>
</protein>
<feature type="compositionally biased region" description="Basic and acidic residues" evidence="1">
    <location>
        <begin position="406"/>
        <end position="422"/>
    </location>
</feature>
<reference evidence="4" key="1">
    <citation type="journal article" date="2020" name="Stud. Mycol.">
        <title>101 Dothideomycetes genomes: a test case for predicting lifestyles and emergence of pathogens.</title>
        <authorList>
            <person name="Haridas S."/>
            <person name="Albert R."/>
            <person name="Binder M."/>
            <person name="Bloem J."/>
            <person name="Labutti K."/>
            <person name="Salamov A."/>
            <person name="Andreopoulos B."/>
            <person name="Baker S."/>
            <person name="Barry K."/>
            <person name="Bills G."/>
            <person name="Bluhm B."/>
            <person name="Cannon C."/>
            <person name="Castanera R."/>
            <person name="Culley D."/>
            <person name="Daum C."/>
            <person name="Ezra D."/>
            <person name="Gonzalez J."/>
            <person name="Henrissat B."/>
            <person name="Kuo A."/>
            <person name="Liang C."/>
            <person name="Lipzen A."/>
            <person name="Lutzoni F."/>
            <person name="Magnuson J."/>
            <person name="Mondo S."/>
            <person name="Nolan M."/>
            <person name="Ohm R."/>
            <person name="Pangilinan J."/>
            <person name="Park H.-J."/>
            <person name="Ramirez L."/>
            <person name="Alfaro M."/>
            <person name="Sun H."/>
            <person name="Tritt A."/>
            <person name="Yoshinaga Y."/>
            <person name="Zwiers L.-H."/>
            <person name="Turgeon B."/>
            <person name="Goodwin S."/>
            <person name="Spatafora J."/>
            <person name="Crous P."/>
            <person name="Grigoriev I."/>
        </authorList>
    </citation>
    <scope>NUCLEOTIDE SEQUENCE</scope>
    <source>
        <strain evidence="4">CBS 262.69</strain>
    </source>
</reference>
<feature type="compositionally biased region" description="Acidic residues" evidence="1">
    <location>
        <begin position="327"/>
        <end position="336"/>
    </location>
</feature>
<feature type="chain" id="PRO_5026010809" evidence="3">
    <location>
        <begin position="23"/>
        <end position="442"/>
    </location>
</feature>
<dbReference type="OrthoDB" id="4770059at2759"/>
<keyword evidence="2" id="KW-0812">Transmembrane</keyword>
<evidence type="ECO:0000256" key="2">
    <source>
        <dbReference type="SAM" id="Phobius"/>
    </source>
</evidence>
<feature type="transmembrane region" description="Helical" evidence="2">
    <location>
        <begin position="292"/>
        <end position="316"/>
    </location>
</feature>
<organism evidence="4 5">
    <name type="scientific">Trichodelitschia bisporula</name>
    <dbReference type="NCBI Taxonomy" id="703511"/>
    <lineage>
        <taxon>Eukaryota</taxon>
        <taxon>Fungi</taxon>
        <taxon>Dikarya</taxon>
        <taxon>Ascomycota</taxon>
        <taxon>Pezizomycotina</taxon>
        <taxon>Dothideomycetes</taxon>
        <taxon>Dothideomycetes incertae sedis</taxon>
        <taxon>Phaeotrichales</taxon>
        <taxon>Phaeotrichaceae</taxon>
        <taxon>Trichodelitschia</taxon>
    </lineage>
</organism>
<dbReference type="EMBL" id="ML996698">
    <property type="protein sequence ID" value="KAF2399300.1"/>
    <property type="molecule type" value="Genomic_DNA"/>
</dbReference>
<name>A0A6G1HTF3_9PEZI</name>